<dbReference type="KEGG" id="sfu:Sfum_4062"/>
<dbReference type="InParanoid" id="A0LQM6"/>
<dbReference type="InterPro" id="IPR041498">
    <property type="entry name" value="Big_6"/>
</dbReference>
<dbReference type="STRING" id="335543.Sfum_4062"/>
<dbReference type="EMBL" id="CP000478">
    <property type="protein sequence ID" value="ABK19728.1"/>
    <property type="molecule type" value="Genomic_DNA"/>
</dbReference>
<dbReference type="HOGENOM" id="CLU_388260_0_0_7"/>
<dbReference type="Pfam" id="PF17936">
    <property type="entry name" value="Big_6"/>
    <property type="match status" value="1"/>
</dbReference>
<dbReference type="Gene3D" id="2.120.10.30">
    <property type="entry name" value="TolB, C-terminal domain"/>
    <property type="match status" value="1"/>
</dbReference>
<evidence type="ECO:0000259" key="2">
    <source>
        <dbReference type="Pfam" id="PF17936"/>
    </source>
</evidence>
<dbReference type="AlphaFoldDB" id="A0LQM6"/>
<proteinExistence type="predicted"/>
<sequence>MTILVTLLLGFSIHSETLKSARPDAVSALWIGDSRGMTKVAPGTGALLLRVDTAGEVGAIAVDEWNARVWARGHHALYAFDFAGAQLLRIPFPYRHHHERDGCGPPGPVGTEDARLAVDPADGAVWHAAGEWLFRFDVQGELKVSLKLHHPIRGIALDRSKSHLWVATDRAVTAYDQEGHAVGGIELRRRSEVRDIAFDPVSGGLWIALDHFLKRYDDNGALLFEKRFHRIRRIGADGRGGLWIARERTVARLDRDGKTLFEVDPFQGREGGGPNDLAPDVLDGSAWVVNGKFLAHVSATGAVSSVFDPDAAHRTRLHAVVLYRDAAPPAVGITSPAEGTRINTSSPEIAVTYSDAGTGVDPGSLFFRVNGSDCAGVCSATDTGALCALPAVLREGENTVIATVKDYEGNVSRPAQVSFTIDTVPPGITLSAPPQGLVTNQAGQAIAGSVSEPATLTSNGLPLTLGEGLSFSGTITLGEGTNTVELMAVDRAGNNARLILNLTLDTVAPGIPDLGLIAVSDPVDGQVTVTGAAGSVEGGAEVVVTNSVTGETKIVTANADGSFTVSIGARAGETLSIAVRDKAGNSGPAANLAVPAAGSPAADKLPEGSFGYFYRDLVPRDATIAEYNPRRFGLVTGIVNDAATCRSPGSSCRFFRTRNTARRRRMPRGASLCRPRAGARSPSSTTRPVCSRRSDRSTCRGTISRWPRRCG</sequence>
<gene>
    <name evidence="3" type="ordered locus">Sfum_4062</name>
</gene>
<dbReference type="Gene3D" id="2.60.40.10">
    <property type="entry name" value="Immunoglobulins"/>
    <property type="match status" value="3"/>
</dbReference>
<dbReference type="eggNOG" id="COG3292">
    <property type="taxonomic scope" value="Bacteria"/>
</dbReference>
<dbReference type="Pfam" id="PF09136">
    <property type="entry name" value="Glucodextran_B"/>
    <property type="match status" value="1"/>
</dbReference>
<protein>
    <recommendedName>
        <fullName evidence="2">Bacterial Ig domain-containing protein</fullName>
    </recommendedName>
</protein>
<name>A0LQM6_SYNFM</name>
<evidence type="ECO:0000313" key="3">
    <source>
        <dbReference type="EMBL" id="ABK19728.1"/>
    </source>
</evidence>
<evidence type="ECO:0000313" key="4">
    <source>
        <dbReference type="Proteomes" id="UP000001784"/>
    </source>
</evidence>
<reference evidence="3 4" key="1">
    <citation type="submission" date="2006-10" db="EMBL/GenBank/DDBJ databases">
        <title>Complete sequence of Syntrophobacter fumaroxidans MPOB.</title>
        <authorList>
            <consortium name="US DOE Joint Genome Institute"/>
            <person name="Copeland A."/>
            <person name="Lucas S."/>
            <person name="Lapidus A."/>
            <person name="Barry K."/>
            <person name="Detter J.C."/>
            <person name="Glavina del Rio T."/>
            <person name="Hammon N."/>
            <person name="Israni S."/>
            <person name="Pitluck S."/>
            <person name="Goltsman E.G."/>
            <person name="Martinez M."/>
            <person name="Schmutz J."/>
            <person name="Larimer F."/>
            <person name="Land M."/>
            <person name="Hauser L."/>
            <person name="Kyrpides N."/>
            <person name="Kim E."/>
            <person name="Boone D.R."/>
            <person name="Brockman F."/>
            <person name="Culley D."/>
            <person name="Ferry J."/>
            <person name="Gunsalus R."/>
            <person name="McInerney M.J."/>
            <person name="Morrison M."/>
            <person name="Plugge C."/>
            <person name="Rohlin L."/>
            <person name="Scholten J."/>
            <person name="Sieber J."/>
            <person name="Stams A.J.M."/>
            <person name="Worm P."/>
            <person name="Henstra A.M."/>
            <person name="Richardson P."/>
        </authorList>
    </citation>
    <scope>NUCLEOTIDE SEQUENCE [LARGE SCALE GENOMIC DNA]</scope>
    <source>
        <strain evidence="4">DSM 10017 / MPOB</strain>
    </source>
</reference>
<dbReference type="Proteomes" id="UP000001784">
    <property type="component" value="Chromosome"/>
</dbReference>
<keyword evidence="4" id="KW-1185">Reference proteome</keyword>
<dbReference type="InterPro" id="IPR011042">
    <property type="entry name" value="6-blade_b-propeller_TolB-like"/>
</dbReference>
<feature type="domain" description="Bacterial Ig" evidence="2">
    <location>
        <begin position="526"/>
        <end position="595"/>
    </location>
</feature>
<evidence type="ECO:0000256" key="1">
    <source>
        <dbReference type="SAM" id="MobiDB-lite"/>
    </source>
</evidence>
<feature type="region of interest" description="Disordered" evidence="1">
    <location>
        <begin position="666"/>
        <end position="695"/>
    </location>
</feature>
<dbReference type="SUPFAM" id="SSF63829">
    <property type="entry name" value="Calcium-dependent phosphotriesterase"/>
    <property type="match status" value="1"/>
</dbReference>
<organism evidence="3 4">
    <name type="scientific">Syntrophobacter fumaroxidans (strain DSM 10017 / MPOB)</name>
    <dbReference type="NCBI Taxonomy" id="335543"/>
    <lineage>
        <taxon>Bacteria</taxon>
        <taxon>Pseudomonadati</taxon>
        <taxon>Thermodesulfobacteriota</taxon>
        <taxon>Syntrophobacteria</taxon>
        <taxon>Syntrophobacterales</taxon>
        <taxon>Syntrophobacteraceae</taxon>
        <taxon>Syntrophobacter</taxon>
    </lineage>
</organism>
<accession>A0LQM6</accession>
<dbReference type="InterPro" id="IPR013783">
    <property type="entry name" value="Ig-like_fold"/>
</dbReference>